<gene>
    <name evidence="2" type="ORF">PPRIM_AZ9-3.1.T0540159</name>
</gene>
<evidence type="ECO:0000313" key="3">
    <source>
        <dbReference type="Proteomes" id="UP000688137"/>
    </source>
</evidence>
<accession>A0A8S1M5I8</accession>
<organism evidence="2 3">
    <name type="scientific">Paramecium primaurelia</name>
    <dbReference type="NCBI Taxonomy" id="5886"/>
    <lineage>
        <taxon>Eukaryota</taxon>
        <taxon>Sar</taxon>
        <taxon>Alveolata</taxon>
        <taxon>Ciliophora</taxon>
        <taxon>Intramacronucleata</taxon>
        <taxon>Oligohymenophorea</taxon>
        <taxon>Peniculida</taxon>
        <taxon>Parameciidae</taxon>
        <taxon>Paramecium</taxon>
    </lineage>
</organism>
<evidence type="ECO:0008006" key="4">
    <source>
        <dbReference type="Google" id="ProtNLM"/>
    </source>
</evidence>
<feature type="coiled-coil region" evidence="1">
    <location>
        <begin position="309"/>
        <end position="336"/>
    </location>
</feature>
<keyword evidence="1" id="KW-0175">Coiled coil</keyword>
<evidence type="ECO:0000313" key="2">
    <source>
        <dbReference type="EMBL" id="CAD8075347.1"/>
    </source>
</evidence>
<dbReference type="EMBL" id="CAJJDM010000054">
    <property type="protein sequence ID" value="CAD8075347.1"/>
    <property type="molecule type" value="Genomic_DNA"/>
</dbReference>
<protein>
    <recommendedName>
        <fullName evidence="4">PH domain-containing protein</fullName>
    </recommendedName>
</protein>
<dbReference type="AlphaFoldDB" id="A0A8S1M5I8"/>
<keyword evidence="3" id="KW-1185">Reference proteome</keyword>
<dbReference type="Proteomes" id="UP000688137">
    <property type="component" value="Unassembled WGS sequence"/>
</dbReference>
<reference evidence="2" key="1">
    <citation type="submission" date="2021-01" db="EMBL/GenBank/DDBJ databases">
        <authorList>
            <consortium name="Genoscope - CEA"/>
            <person name="William W."/>
        </authorList>
    </citation>
    <scope>NUCLEOTIDE SEQUENCE</scope>
</reference>
<name>A0A8S1M5I8_PARPR</name>
<sequence>MNQGFFTLWIPTKPQPTTVNRSVPIYVDTSFTSQIKIDIKQNMLISDILKYIHGDDDKQNLHLVLIHCSVQRRLWDYEKVEDVLHNNNSKFVICDFQKKQQIQGQKQPRYFDDNFKAYGKLLKKNKLGIYVVTQVYLSQTYFGFKNDKKEKIKLSSLDNVELFIWQNSTKFDFQIKNERKLYFFQALKETDFQYWVRSIKDSLSAANYRSKLNDLDIKVQTATRNQINRIEEFAQDSLQQITISGDYLKQLKSQITDICDINIIEFLQKKNKYQIDEIRKQIEKDTYRLIIPLEPQPQVEPLRIFTSRYHSLFQENSDMEQLIEELNEEINQAYLGFLKIQKIRTKIIHQARIQFKEQFPQFNPTFDQFYN</sequence>
<dbReference type="OMA" id="RIFTSRY"/>
<comment type="caution">
    <text evidence="2">The sequence shown here is derived from an EMBL/GenBank/DDBJ whole genome shotgun (WGS) entry which is preliminary data.</text>
</comment>
<proteinExistence type="predicted"/>
<evidence type="ECO:0000256" key="1">
    <source>
        <dbReference type="SAM" id="Coils"/>
    </source>
</evidence>